<dbReference type="EMBL" id="LVIE01000212">
    <property type="protein sequence ID" value="OHT22725.1"/>
    <property type="molecule type" value="Genomic_DNA"/>
</dbReference>
<evidence type="ECO:0000313" key="2">
    <source>
        <dbReference type="Proteomes" id="UP000179588"/>
    </source>
</evidence>
<keyword evidence="2" id="KW-1185">Reference proteome</keyword>
<dbReference type="Proteomes" id="UP000179588">
    <property type="component" value="Unassembled WGS sequence"/>
</dbReference>
<proteinExistence type="predicted"/>
<protein>
    <submittedName>
        <fullName evidence="1">Uncharacterized protein</fullName>
    </submittedName>
</protein>
<reference evidence="1 2" key="1">
    <citation type="submission" date="2016-03" db="EMBL/GenBank/DDBJ databases">
        <title>Genome sequence of Providencia stuartii strain, isolated from the salivary glands of larval Lucilia sericata.</title>
        <authorList>
            <person name="Yuan Y."/>
            <person name="Zhang Y."/>
            <person name="Fu S."/>
            <person name="Crippen T.L."/>
            <person name="Visi D."/>
            <person name="Benbow M.E."/>
            <person name="Allen M."/>
            <person name="Tomberlin J.K."/>
            <person name="Sze S.-H."/>
            <person name="Tarone A.M."/>
        </authorList>
    </citation>
    <scope>NUCLEOTIDE SEQUENCE [LARGE SCALE GENOMIC DNA]</scope>
    <source>
        <strain evidence="1 2">Crippen</strain>
    </source>
</reference>
<sequence>MKIEEQYIESIYSNCQGVESLIHNLKKSVDELVGDESQQITGRKHLSTDENDNILRYLKFNLCSMLNAHASVLDYFYNLLLTKVGFTQDDINGQTFSLMYDKEVMSFIEGLGREGKKTKAFEELGLNELNIKIAKYREEHSEYSEGMPNDIDLMREIFSAYFKNKHFRILSKRKYIIDEICDVLFGYTQRLHPAMVYQSYTPAILKELNNLVKHNFIPDIMPIFPYEGLFINLKIDAIPYLNDGLIKKILELDFSVFENSECIMKENKSFAYKDIPLFNETNIFGFKFKTVSGCVNYSEFMIDNIFFVKSKEGIIISYFDIQHEVLKTIENIKESIDSLVDDDRINRIVTSSKIRQL</sequence>
<dbReference type="AlphaFoldDB" id="A0A1S1HKE8"/>
<comment type="caution">
    <text evidence="1">The sequence shown here is derived from an EMBL/GenBank/DDBJ whole genome shotgun (WGS) entry which is preliminary data.</text>
</comment>
<gene>
    <name evidence="1" type="ORF">A3Q29_09485</name>
</gene>
<name>A0A1S1HKE8_PROST</name>
<organism evidence="1 2">
    <name type="scientific">Providencia stuartii</name>
    <dbReference type="NCBI Taxonomy" id="588"/>
    <lineage>
        <taxon>Bacteria</taxon>
        <taxon>Pseudomonadati</taxon>
        <taxon>Pseudomonadota</taxon>
        <taxon>Gammaproteobacteria</taxon>
        <taxon>Enterobacterales</taxon>
        <taxon>Morganellaceae</taxon>
        <taxon>Providencia</taxon>
    </lineage>
</organism>
<accession>A0A1S1HKE8</accession>
<evidence type="ECO:0000313" key="1">
    <source>
        <dbReference type="EMBL" id="OHT22725.1"/>
    </source>
</evidence>